<comment type="subcellular location">
    <subcellularLocation>
        <location evidence="1">Membrane</location>
        <topology evidence="1">Multi-pass membrane protein</topology>
    </subcellularLocation>
</comment>
<evidence type="ECO:0000313" key="11">
    <source>
        <dbReference type="EMBL" id="KNC55519.1"/>
    </source>
</evidence>
<evidence type="ECO:0000256" key="7">
    <source>
        <dbReference type="ARBA" id="ARBA00023136"/>
    </source>
</evidence>
<proteinExistence type="predicted"/>
<evidence type="ECO:0000256" key="9">
    <source>
        <dbReference type="SAM" id="Phobius"/>
    </source>
</evidence>
<dbReference type="AlphaFoldDB" id="A0A0L0DT40"/>
<evidence type="ECO:0000256" key="2">
    <source>
        <dbReference type="ARBA" id="ARBA00022448"/>
    </source>
</evidence>
<dbReference type="GO" id="GO:0005524">
    <property type="term" value="F:ATP binding"/>
    <property type="evidence" value="ECO:0007669"/>
    <property type="project" value="UniProtKB-KW"/>
</dbReference>
<dbReference type="InterPro" id="IPR050352">
    <property type="entry name" value="ABCG_transporters"/>
</dbReference>
<dbReference type="SUPFAM" id="SSF52540">
    <property type="entry name" value="P-loop containing nucleoside triphosphate hydrolases"/>
    <property type="match status" value="1"/>
</dbReference>
<feature type="region of interest" description="Disordered" evidence="8">
    <location>
        <begin position="34"/>
        <end position="65"/>
    </location>
</feature>
<dbReference type="SMART" id="SM00382">
    <property type="entry name" value="AAA"/>
    <property type="match status" value="1"/>
</dbReference>
<dbReference type="Gene3D" id="3.40.50.300">
    <property type="entry name" value="P-loop containing nucleotide triphosphate hydrolases"/>
    <property type="match status" value="1"/>
</dbReference>
<dbReference type="InterPro" id="IPR003439">
    <property type="entry name" value="ABC_transporter-like_ATP-bd"/>
</dbReference>
<evidence type="ECO:0000313" key="12">
    <source>
        <dbReference type="Proteomes" id="UP000054408"/>
    </source>
</evidence>
<gene>
    <name evidence="11" type="ORF">AMSG_01784</name>
</gene>
<dbReference type="PANTHER" id="PTHR48041">
    <property type="entry name" value="ABC TRANSPORTER G FAMILY MEMBER 28"/>
    <property type="match status" value="1"/>
</dbReference>
<name>A0A0L0DT40_THETB</name>
<dbReference type="OrthoDB" id="66620at2759"/>
<dbReference type="EMBL" id="GL349439">
    <property type="protein sequence ID" value="KNC55519.1"/>
    <property type="molecule type" value="Genomic_DNA"/>
</dbReference>
<feature type="transmembrane region" description="Helical" evidence="9">
    <location>
        <begin position="459"/>
        <end position="482"/>
    </location>
</feature>
<dbReference type="GO" id="GO:0016887">
    <property type="term" value="F:ATP hydrolysis activity"/>
    <property type="evidence" value="ECO:0007669"/>
    <property type="project" value="InterPro"/>
</dbReference>
<dbReference type="Pfam" id="PF19055">
    <property type="entry name" value="ABC2_membrane_7"/>
    <property type="match status" value="1"/>
</dbReference>
<sequence>MAMDMSSESTIDSYTYSFEEYSAEVALDAVNSGTAASGRGASHGSHPHRRKASHAHIGSQSTVSHGLKVDVAGTKGSHPERALDSPAESPWWRRAGAKSTGAFVPEPAAKPDIPSLPMVEAGAGAGENNLTWRNVQYSVVSNENGEQLPILHGLSGTVAAGQTLAILGPSGSGKTSLLNILGGRVTENVIGDVALSGTPVTKVSRRKVGYVLQEDYLFSELSVSETLEFAAALSLPGSLTDAERSARVEALVADLRLSACINTRIGSQFKKGVSGGEKKRTNIAVELLNNPAVLLLDEPTSGLDAATALLLIKLLQRLAVSRSQAVITTIHQPSSQIWALFDYVLVLDKGHTAYFGPAADMIDTFSTIGITFPHHYNPADFVLEVVSHATDEARTKVRALGQSCIPHASIDMRLAAIDTGRSGSSSPRNRSSSDQYEASWLRQMWLLAKRAFKQNRGDVLSPVNFGQILTLAVVSAVIWWQIDDTDATIHDRVGLLFFATIFWGFFPLFHSMTTFTIERGIVKKERDAGMYSCSAYFVGKTLAETPIQLLLPAMWITVVFPSAGLSSEFSAYLVSLLLLLLHVVAGQSVGLIVGTIFVNVTKAMTVAGTALLTLMLISGFYVKTDNLPWDWLRGLQYLSILKYHWEAQVVNAIAGQTFACVDAANPSADFAVCPVTESAIRNFYDFDVEPWANAMVLLGFAILARLGAYGILRLRGV</sequence>
<evidence type="ECO:0000256" key="3">
    <source>
        <dbReference type="ARBA" id="ARBA00022692"/>
    </source>
</evidence>
<feature type="transmembrane region" description="Helical" evidence="9">
    <location>
        <begin position="572"/>
        <end position="598"/>
    </location>
</feature>
<evidence type="ECO:0000256" key="4">
    <source>
        <dbReference type="ARBA" id="ARBA00022741"/>
    </source>
</evidence>
<evidence type="ECO:0000256" key="8">
    <source>
        <dbReference type="SAM" id="MobiDB-lite"/>
    </source>
</evidence>
<dbReference type="Pfam" id="PF01061">
    <property type="entry name" value="ABC2_membrane"/>
    <property type="match status" value="1"/>
</dbReference>
<dbReference type="Proteomes" id="UP000054408">
    <property type="component" value="Unassembled WGS sequence"/>
</dbReference>
<feature type="transmembrane region" description="Helical" evidence="9">
    <location>
        <begin position="494"/>
        <end position="517"/>
    </location>
</feature>
<keyword evidence="12" id="KW-1185">Reference proteome</keyword>
<feature type="domain" description="ABC transporter" evidence="10">
    <location>
        <begin position="135"/>
        <end position="374"/>
    </location>
</feature>
<dbReference type="InterPro" id="IPR043926">
    <property type="entry name" value="ABCG_dom"/>
</dbReference>
<organism evidence="11 12">
    <name type="scientific">Thecamonas trahens ATCC 50062</name>
    <dbReference type="NCBI Taxonomy" id="461836"/>
    <lineage>
        <taxon>Eukaryota</taxon>
        <taxon>Apusozoa</taxon>
        <taxon>Apusomonadida</taxon>
        <taxon>Apusomonadidae</taxon>
        <taxon>Thecamonas</taxon>
    </lineage>
</organism>
<keyword evidence="4" id="KW-0547">Nucleotide-binding</keyword>
<accession>A0A0L0DT40</accession>
<dbReference type="STRING" id="461836.A0A0L0DT40"/>
<feature type="compositionally biased region" description="Basic residues" evidence="8">
    <location>
        <begin position="45"/>
        <end position="54"/>
    </location>
</feature>
<dbReference type="RefSeq" id="XP_013761297.1">
    <property type="nucleotide sequence ID" value="XM_013905843.1"/>
</dbReference>
<dbReference type="GO" id="GO:0140359">
    <property type="term" value="F:ABC-type transporter activity"/>
    <property type="evidence" value="ECO:0007669"/>
    <property type="project" value="InterPro"/>
</dbReference>
<dbReference type="OMA" id="YWSFESI"/>
<keyword evidence="2" id="KW-0813">Transport</keyword>
<dbReference type="PROSITE" id="PS50893">
    <property type="entry name" value="ABC_TRANSPORTER_2"/>
    <property type="match status" value="1"/>
</dbReference>
<protein>
    <recommendedName>
        <fullName evidence="10">ABC transporter domain-containing protein</fullName>
    </recommendedName>
</protein>
<feature type="transmembrane region" description="Helical" evidence="9">
    <location>
        <begin position="691"/>
        <end position="712"/>
    </location>
</feature>
<dbReference type="eggNOG" id="KOG0061">
    <property type="taxonomic scope" value="Eukaryota"/>
</dbReference>
<dbReference type="Pfam" id="PF00005">
    <property type="entry name" value="ABC_tran"/>
    <property type="match status" value="1"/>
</dbReference>
<keyword evidence="3 9" id="KW-0812">Transmembrane</keyword>
<evidence type="ECO:0000259" key="10">
    <source>
        <dbReference type="PROSITE" id="PS50893"/>
    </source>
</evidence>
<keyword evidence="7 9" id="KW-0472">Membrane</keyword>
<reference evidence="11 12" key="1">
    <citation type="submission" date="2010-05" db="EMBL/GenBank/DDBJ databases">
        <title>The Genome Sequence of Thecamonas trahens ATCC 50062.</title>
        <authorList>
            <consortium name="The Broad Institute Genome Sequencing Platform"/>
            <person name="Russ C."/>
            <person name="Cuomo C."/>
            <person name="Shea T."/>
            <person name="Young S.K."/>
            <person name="Zeng Q."/>
            <person name="Koehrsen M."/>
            <person name="Haas B."/>
            <person name="Borodovsky M."/>
            <person name="Guigo R."/>
            <person name="Alvarado L."/>
            <person name="Berlin A."/>
            <person name="Bochicchio J."/>
            <person name="Borenstein D."/>
            <person name="Chapman S."/>
            <person name="Chen Z."/>
            <person name="Freedman E."/>
            <person name="Gellesch M."/>
            <person name="Goldberg J."/>
            <person name="Griggs A."/>
            <person name="Gujja S."/>
            <person name="Heilman E."/>
            <person name="Heiman D."/>
            <person name="Hepburn T."/>
            <person name="Howarth C."/>
            <person name="Jen D."/>
            <person name="Larson L."/>
            <person name="Mehta T."/>
            <person name="Park D."/>
            <person name="Pearson M."/>
            <person name="Roberts A."/>
            <person name="Saif S."/>
            <person name="Shenoy N."/>
            <person name="Sisk P."/>
            <person name="Stolte C."/>
            <person name="Sykes S."/>
            <person name="Thomson T."/>
            <person name="Walk T."/>
            <person name="White J."/>
            <person name="Yandava C."/>
            <person name="Burger G."/>
            <person name="Gray M.W."/>
            <person name="Holland P.W.H."/>
            <person name="King N."/>
            <person name="Lang F.B.F."/>
            <person name="Roger A.J."/>
            <person name="Ruiz-Trillo I."/>
            <person name="Lander E."/>
            <person name="Nusbaum C."/>
        </authorList>
    </citation>
    <scope>NUCLEOTIDE SEQUENCE [LARGE SCALE GENOMIC DNA]</scope>
    <source>
        <strain evidence="11 12">ATCC 50062</strain>
    </source>
</reference>
<dbReference type="InterPro" id="IPR013525">
    <property type="entry name" value="ABC2_TM"/>
</dbReference>
<feature type="transmembrane region" description="Helical" evidence="9">
    <location>
        <begin position="605"/>
        <end position="622"/>
    </location>
</feature>
<dbReference type="GO" id="GO:0005886">
    <property type="term" value="C:plasma membrane"/>
    <property type="evidence" value="ECO:0007669"/>
    <property type="project" value="TreeGrafter"/>
</dbReference>
<dbReference type="InterPro" id="IPR027417">
    <property type="entry name" value="P-loop_NTPase"/>
</dbReference>
<dbReference type="GeneID" id="25561515"/>
<keyword evidence="6 9" id="KW-1133">Transmembrane helix</keyword>
<keyword evidence="5" id="KW-0067">ATP-binding</keyword>
<evidence type="ECO:0000256" key="1">
    <source>
        <dbReference type="ARBA" id="ARBA00004141"/>
    </source>
</evidence>
<dbReference type="InterPro" id="IPR003593">
    <property type="entry name" value="AAA+_ATPase"/>
</dbReference>
<evidence type="ECO:0000256" key="5">
    <source>
        <dbReference type="ARBA" id="ARBA00022840"/>
    </source>
</evidence>
<dbReference type="PANTHER" id="PTHR48041:SF63">
    <property type="entry name" value="EARLY GENE AT 23, ISOFORM C"/>
    <property type="match status" value="1"/>
</dbReference>
<evidence type="ECO:0000256" key="6">
    <source>
        <dbReference type="ARBA" id="ARBA00022989"/>
    </source>
</evidence>